<dbReference type="EMBL" id="JBBNAG010000005">
    <property type="protein sequence ID" value="KAK9132913.1"/>
    <property type="molecule type" value="Genomic_DNA"/>
</dbReference>
<protein>
    <submittedName>
        <fullName evidence="2">Uncharacterized protein</fullName>
    </submittedName>
</protein>
<dbReference type="Proteomes" id="UP001419268">
    <property type="component" value="Unassembled WGS sequence"/>
</dbReference>
<comment type="caution">
    <text evidence="2">The sequence shown here is derived from an EMBL/GenBank/DDBJ whole genome shotgun (WGS) entry which is preliminary data.</text>
</comment>
<proteinExistence type="predicted"/>
<feature type="region of interest" description="Disordered" evidence="1">
    <location>
        <begin position="58"/>
        <end position="77"/>
    </location>
</feature>
<accession>A0AAP0JF60</accession>
<name>A0AAP0JF60_9MAGN</name>
<organism evidence="2 3">
    <name type="scientific">Stephania cephalantha</name>
    <dbReference type="NCBI Taxonomy" id="152367"/>
    <lineage>
        <taxon>Eukaryota</taxon>
        <taxon>Viridiplantae</taxon>
        <taxon>Streptophyta</taxon>
        <taxon>Embryophyta</taxon>
        <taxon>Tracheophyta</taxon>
        <taxon>Spermatophyta</taxon>
        <taxon>Magnoliopsida</taxon>
        <taxon>Ranunculales</taxon>
        <taxon>Menispermaceae</taxon>
        <taxon>Menispermoideae</taxon>
        <taxon>Cissampelideae</taxon>
        <taxon>Stephania</taxon>
    </lineage>
</organism>
<reference evidence="2 3" key="1">
    <citation type="submission" date="2024-01" db="EMBL/GenBank/DDBJ databases">
        <title>Genome assemblies of Stephania.</title>
        <authorList>
            <person name="Yang L."/>
        </authorList>
    </citation>
    <scope>NUCLEOTIDE SEQUENCE [LARGE SCALE GENOMIC DNA]</scope>
    <source>
        <strain evidence="2">JXDWG</strain>
        <tissue evidence="2">Leaf</tissue>
    </source>
</reference>
<dbReference type="AlphaFoldDB" id="A0AAP0JF60"/>
<keyword evidence="3" id="KW-1185">Reference proteome</keyword>
<evidence type="ECO:0000313" key="3">
    <source>
        <dbReference type="Proteomes" id="UP001419268"/>
    </source>
</evidence>
<evidence type="ECO:0000313" key="2">
    <source>
        <dbReference type="EMBL" id="KAK9132913.1"/>
    </source>
</evidence>
<evidence type="ECO:0000256" key="1">
    <source>
        <dbReference type="SAM" id="MobiDB-lite"/>
    </source>
</evidence>
<sequence>MHQTSSLSTPCPNKARSWSTFEALAFHLPHDESWMMKNSGVHPMVKCWKIQQEQGGMNATYKRNQDKKIKFKSSSSS</sequence>
<gene>
    <name evidence="2" type="ORF">Scep_012441</name>
</gene>